<protein>
    <submittedName>
        <fullName evidence="3">Uncharacterized protein</fullName>
    </submittedName>
</protein>
<name>A0A4P9Y4Q8_9FUNG</name>
<keyword evidence="1" id="KW-1133">Transmembrane helix</keyword>
<accession>A0A4P9Y4Q8</accession>
<reference evidence="4" key="1">
    <citation type="journal article" date="2018" name="Nat. Microbiol.">
        <title>Leveraging single-cell genomics to expand the fungal tree of life.</title>
        <authorList>
            <person name="Ahrendt S.R."/>
            <person name="Quandt C.A."/>
            <person name="Ciobanu D."/>
            <person name="Clum A."/>
            <person name="Salamov A."/>
            <person name="Andreopoulos B."/>
            <person name="Cheng J.F."/>
            <person name="Woyke T."/>
            <person name="Pelin A."/>
            <person name="Henrissat B."/>
            <person name="Reynolds N.K."/>
            <person name="Benny G.L."/>
            <person name="Smith M.E."/>
            <person name="James T.Y."/>
            <person name="Grigoriev I.V."/>
        </authorList>
    </citation>
    <scope>NUCLEOTIDE SEQUENCE [LARGE SCALE GENOMIC DNA]</scope>
</reference>
<dbReference type="Proteomes" id="UP000267251">
    <property type="component" value="Unassembled WGS sequence"/>
</dbReference>
<dbReference type="PANTHER" id="PTHR36854">
    <property type="entry name" value="CHROMOSOME 9, WHOLE GENOME SHOTGUN SEQUENCE"/>
    <property type="match status" value="1"/>
</dbReference>
<dbReference type="EMBL" id="KZ987922">
    <property type="protein sequence ID" value="RKP13905.1"/>
    <property type="molecule type" value="Genomic_DNA"/>
</dbReference>
<sequence length="141" mass="15406">MSRPHFLLLLFPCLLILFFSLSPSGQAANPVSFCKCMCSTNVTIFPLDGPGGESGVDQENACGMCTRAFCLAKMGTSCGGPEESSGDLLVECFQRDSWKDEIIVKSYILIILGLIVAIYAGPSIQAWRARRDPTYGRMMPR</sequence>
<keyword evidence="1" id="KW-0812">Transmembrane</keyword>
<dbReference type="PANTHER" id="PTHR36854:SF1">
    <property type="entry name" value="TRANSMEMBRANE PROTEIN"/>
    <property type="match status" value="1"/>
</dbReference>
<proteinExistence type="predicted"/>
<feature type="chain" id="PRO_5020406249" evidence="2">
    <location>
        <begin position="28"/>
        <end position="141"/>
    </location>
</feature>
<gene>
    <name evidence="3" type="ORF">BJ684DRAFT_15742</name>
</gene>
<evidence type="ECO:0000313" key="4">
    <source>
        <dbReference type="Proteomes" id="UP000267251"/>
    </source>
</evidence>
<keyword evidence="1" id="KW-0472">Membrane</keyword>
<evidence type="ECO:0000256" key="1">
    <source>
        <dbReference type="SAM" id="Phobius"/>
    </source>
</evidence>
<dbReference type="OrthoDB" id="2142503at2759"/>
<evidence type="ECO:0000313" key="3">
    <source>
        <dbReference type="EMBL" id="RKP13905.1"/>
    </source>
</evidence>
<dbReference type="AlphaFoldDB" id="A0A4P9Y4Q8"/>
<keyword evidence="2" id="KW-0732">Signal</keyword>
<keyword evidence="4" id="KW-1185">Reference proteome</keyword>
<organism evidence="3 4">
    <name type="scientific">Piptocephalis cylindrospora</name>
    <dbReference type="NCBI Taxonomy" id="1907219"/>
    <lineage>
        <taxon>Eukaryota</taxon>
        <taxon>Fungi</taxon>
        <taxon>Fungi incertae sedis</taxon>
        <taxon>Zoopagomycota</taxon>
        <taxon>Zoopagomycotina</taxon>
        <taxon>Zoopagomycetes</taxon>
        <taxon>Zoopagales</taxon>
        <taxon>Piptocephalidaceae</taxon>
        <taxon>Piptocephalis</taxon>
    </lineage>
</organism>
<evidence type="ECO:0000256" key="2">
    <source>
        <dbReference type="SAM" id="SignalP"/>
    </source>
</evidence>
<feature type="transmembrane region" description="Helical" evidence="1">
    <location>
        <begin position="102"/>
        <end position="121"/>
    </location>
</feature>
<feature type="signal peptide" evidence="2">
    <location>
        <begin position="1"/>
        <end position="27"/>
    </location>
</feature>